<evidence type="ECO:0000256" key="7">
    <source>
        <dbReference type="ARBA" id="ARBA00022884"/>
    </source>
</evidence>
<comment type="subcellular location">
    <subcellularLocation>
        <location evidence="8">Cytoplasm</location>
    </subcellularLocation>
</comment>
<dbReference type="FunFam" id="3.30.1370.10:FF:000001">
    <property type="entry name" value="Polyribonucleotide nucleotidyltransferase"/>
    <property type="match status" value="1"/>
</dbReference>
<dbReference type="Gene3D" id="2.40.50.140">
    <property type="entry name" value="Nucleic acid-binding proteins"/>
    <property type="match status" value="1"/>
</dbReference>
<dbReference type="GO" id="GO:0000175">
    <property type="term" value="F:3'-5'-RNA exonuclease activity"/>
    <property type="evidence" value="ECO:0007669"/>
    <property type="project" value="TreeGrafter"/>
</dbReference>
<dbReference type="PROSITE" id="PS50084">
    <property type="entry name" value="KH_TYPE_1"/>
    <property type="match status" value="1"/>
</dbReference>
<dbReference type="SUPFAM" id="SSF55666">
    <property type="entry name" value="Ribonuclease PH domain 2-like"/>
    <property type="match status" value="2"/>
</dbReference>
<keyword evidence="11" id="KW-1185">Reference proteome</keyword>
<dbReference type="InterPro" id="IPR036345">
    <property type="entry name" value="ExoRNase_PH_dom2_sf"/>
</dbReference>
<dbReference type="InterPro" id="IPR020568">
    <property type="entry name" value="Ribosomal_Su5_D2-typ_SF"/>
</dbReference>
<dbReference type="SMART" id="SM00322">
    <property type="entry name" value="KH"/>
    <property type="match status" value="1"/>
</dbReference>
<dbReference type="InterPro" id="IPR003029">
    <property type="entry name" value="S1_domain"/>
</dbReference>
<dbReference type="CDD" id="cd04472">
    <property type="entry name" value="S1_PNPase"/>
    <property type="match status" value="1"/>
</dbReference>
<dbReference type="CDD" id="cd02393">
    <property type="entry name" value="KH-I_PNPase"/>
    <property type="match status" value="1"/>
</dbReference>
<dbReference type="PANTHER" id="PTHR11252">
    <property type="entry name" value="POLYRIBONUCLEOTIDE NUCLEOTIDYLTRANSFERASE"/>
    <property type="match status" value="1"/>
</dbReference>
<dbReference type="InterPro" id="IPR036456">
    <property type="entry name" value="PNPase_PH_RNA-bd_sf"/>
</dbReference>
<dbReference type="CDD" id="cd11363">
    <property type="entry name" value="RNase_PH_PNPase_1"/>
    <property type="match status" value="1"/>
</dbReference>
<accession>A0A5E6M5U7</accession>
<reference evidence="10 11" key="1">
    <citation type="submission" date="2019-09" db="EMBL/GenBank/DDBJ databases">
        <authorList>
            <person name="Cremers G."/>
        </authorList>
    </citation>
    <scope>NUCLEOTIDE SEQUENCE [LARGE SCALE GENOMIC DNA]</scope>
    <source>
        <strain evidence="10">4A</strain>
    </source>
</reference>
<evidence type="ECO:0000256" key="2">
    <source>
        <dbReference type="ARBA" id="ARBA00022490"/>
    </source>
</evidence>
<dbReference type="SUPFAM" id="SSF54211">
    <property type="entry name" value="Ribosomal protein S5 domain 2-like"/>
    <property type="match status" value="2"/>
</dbReference>
<gene>
    <name evidence="8 10" type="primary">pnp</name>
    <name evidence="10" type="synonym">PNPT1</name>
    <name evidence="10" type="ORF">MAMT_00254</name>
</gene>
<dbReference type="OrthoDB" id="9804305at2"/>
<evidence type="ECO:0000313" key="11">
    <source>
        <dbReference type="Proteomes" id="UP000334923"/>
    </source>
</evidence>
<keyword evidence="6 8" id="KW-0460">Magnesium</keyword>
<evidence type="ECO:0000256" key="6">
    <source>
        <dbReference type="ARBA" id="ARBA00022842"/>
    </source>
</evidence>
<protein>
    <recommendedName>
        <fullName evidence="8">Polyribonucleotide nucleotidyltransferase</fullName>
        <ecNumber evidence="8">2.7.7.8</ecNumber>
    </recommendedName>
    <alternativeName>
        <fullName evidence="8">Polynucleotide phosphorylase</fullName>
        <shortName evidence="8">PNPase</shortName>
    </alternativeName>
</protein>
<dbReference type="SUPFAM" id="SSF50249">
    <property type="entry name" value="Nucleic acid-binding proteins"/>
    <property type="match status" value="1"/>
</dbReference>
<dbReference type="RefSeq" id="WP_142659125.1">
    <property type="nucleotide sequence ID" value="NZ_CABFVA020000010.1"/>
</dbReference>
<dbReference type="GO" id="GO:0006402">
    <property type="term" value="P:mRNA catabolic process"/>
    <property type="evidence" value="ECO:0007669"/>
    <property type="project" value="UniProtKB-UniRule"/>
</dbReference>
<dbReference type="Pfam" id="PF03725">
    <property type="entry name" value="RNase_PH_C"/>
    <property type="match status" value="1"/>
</dbReference>
<dbReference type="GO" id="GO:0003723">
    <property type="term" value="F:RNA binding"/>
    <property type="evidence" value="ECO:0007669"/>
    <property type="project" value="UniProtKB-UniRule"/>
</dbReference>
<dbReference type="GO" id="GO:0006396">
    <property type="term" value="P:RNA processing"/>
    <property type="evidence" value="ECO:0007669"/>
    <property type="project" value="InterPro"/>
</dbReference>
<dbReference type="GO" id="GO:0004654">
    <property type="term" value="F:polyribonucleotide nucleotidyltransferase activity"/>
    <property type="evidence" value="ECO:0007669"/>
    <property type="project" value="UniProtKB-UniRule"/>
</dbReference>
<dbReference type="InterPro" id="IPR001247">
    <property type="entry name" value="ExoRNase_PH_dom1"/>
</dbReference>
<dbReference type="FunFam" id="3.30.230.70:FF:000001">
    <property type="entry name" value="Polyribonucleotide nucleotidyltransferase"/>
    <property type="match status" value="1"/>
</dbReference>
<feature type="binding site" evidence="8">
    <location>
        <position position="499"/>
    </location>
    <ligand>
        <name>Mg(2+)</name>
        <dbReference type="ChEBI" id="CHEBI:18420"/>
    </ligand>
</feature>
<dbReference type="InterPro" id="IPR027408">
    <property type="entry name" value="PNPase/RNase_PH_dom_sf"/>
</dbReference>
<dbReference type="CDD" id="cd11364">
    <property type="entry name" value="RNase_PH_PNPase_2"/>
    <property type="match status" value="1"/>
</dbReference>
<comment type="cofactor">
    <cofactor evidence="8">
        <name>Mg(2+)</name>
        <dbReference type="ChEBI" id="CHEBI:18420"/>
    </cofactor>
</comment>
<dbReference type="EC" id="2.7.7.8" evidence="8"/>
<dbReference type="PROSITE" id="PS50126">
    <property type="entry name" value="S1"/>
    <property type="match status" value="1"/>
</dbReference>
<keyword evidence="7 8" id="KW-0694">RNA-binding</keyword>
<dbReference type="PIRSF" id="PIRSF005499">
    <property type="entry name" value="PNPase"/>
    <property type="match status" value="1"/>
</dbReference>
<dbReference type="InterPro" id="IPR036612">
    <property type="entry name" value="KH_dom_type_1_sf"/>
</dbReference>
<evidence type="ECO:0000256" key="8">
    <source>
        <dbReference type="HAMAP-Rule" id="MF_01595"/>
    </source>
</evidence>
<dbReference type="InterPro" id="IPR012162">
    <property type="entry name" value="PNPase"/>
</dbReference>
<dbReference type="NCBIfam" id="NF008805">
    <property type="entry name" value="PRK11824.1"/>
    <property type="match status" value="1"/>
</dbReference>
<dbReference type="SUPFAM" id="SSF46915">
    <property type="entry name" value="Polynucleotide phosphorylase/guanosine pentaphosphate synthase (PNPase/GPSI), domain 3"/>
    <property type="match status" value="1"/>
</dbReference>
<evidence type="ECO:0000259" key="9">
    <source>
        <dbReference type="PROSITE" id="PS50126"/>
    </source>
</evidence>
<keyword evidence="2 8" id="KW-0963">Cytoplasm</keyword>
<evidence type="ECO:0000256" key="4">
    <source>
        <dbReference type="ARBA" id="ARBA00022695"/>
    </source>
</evidence>
<comment type="similarity">
    <text evidence="1 8">Belongs to the polyribonucleotide nucleotidyltransferase family.</text>
</comment>
<feature type="domain" description="S1 motif" evidence="9">
    <location>
        <begin position="629"/>
        <end position="697"/>
    </location>
</feature>
<keyword evidence="5 8" id="KW-0479">Metal-binding</keyword>
<keyword evidence="4 8" id="KW-0548">Nucleotidyltransferase</keyword>
<keyword evidence="3 8" id="KW-0808">Transferase</keyword>
<evidence type="ECO:0000313" key="10">
    <source>
        <dbReference type="EMBL" id="VVM04710.1"/>
    </source>
</evidence>
<dbReference type="FunFam" id="2.40.50.140:FF:000189">
    <property type="entry name" value="Polyribonucleotide nucleotidyltransferase, putative"/>
    <property type="match status" value="1"/>
</dbReference>
<organism evidence="10 11">
    <name type="scientific">Methylacidimicrobium tartarophylax</name>
    <dbReference type="NCBI Taxonomy" id="1041768"/>
    <lineage>
        <taxon>Bacteria</taxon>
        <taxon>Pseudomonadati</taxon>
        <taxon>Verrucomicrobiota</taxon>
        <taxon>Methylacidimicrobium</taxon>
    </lineage>
</organism>
<dbReference type="InterPro" id="IPR004088">
    <property type="entry name" value="KH_dom_type_1"/>
</dbReference>
<dbReference type="Gene3D" id="3.30.230.70">
    <property type="entry name" value="GHMP Kinase, N-terminal domain"/>
    <property type="match status" value="2"/>
</dbReference>
<dbReference type="Pfam" id="PF00013">
    <property type="entry name" value="KH_1"/>
    <property type="match status" value="1"/>
</dbReference>
<dbReference type="Proteomes" id="UP000334923">
    <property type="component" value="Unassembled WGS sequence"/>
</dbReference>
<dbReference type="GO" id="GO:0005829">
    <property type="term" value="C:cytosol"/>
    <property type="evidence" value="ECO:0007669"/>
    <property type="project" value="TreeGrafter"/>
</dbReference>
<dbReference type="InterPro" id="IPR015847">
    <property type="entry name" value="ExoRNase_PH_dom2"/>
</dbReference>
<dbReference type="InterPro" id="IPR015848">
    <property type="entry name" value="PNPase_PH_RNA-bd_bac/org-type"/>
</dbReference>
<dbReference type="AlphaFoldDB" id="A0A5E6M5U7"/>
<dbReference type="HAMAP" id="MF_01595">
    <property type="entry name" value="PNPase"/>
    <property type="match status" value="1"/>
</dbReference>
<proteinExistence type="inferred from homology"/>
<dbReference type="InterPro" id="IPR004087">
    <property type="entry name" value="KH_dom"/>
</dbReference>
<dbReference type="NCBIfam" id="TIGR03591">
    <property type="entry name" value="polynuc_phos"/>
    <property type="match status" value="1"/>
</dbReference>
<dbReference type="Gene3D" id="3.30.1370.10">
    <property type="entry name" value="K Homology domain, type 1"/>
    <property type="match status" value="1"/>
</dbReference>
<dbReference type="EMBL" id="CABFVA020000010">
    <property type="protein sequence ID" value="VVM04710.1"/>
    <property type="molecule type" value="Genomic_DNA"/>
</dbReference>
<evidence type="ECO:0000256" key="1">
    <source>
        <dbReference type="ARBA" id="ARBA00007404"/>
    </source>
</evidence>
<comment type="catalytic activity">
    <reaction evidence="8">
        <text>RNA(n+1) + phosphate = RNA(n) + a ribonucleoside 5'-diphosphate</text>
        <dbReference type="Rhea" id="RHEA:22096"/>
        <dbReference type="Rhea" id="RHEA-COMP:14527"/>
        <dbReference type="Rhea" id="RHEA-COMP:17342"/>
        <dbReference type="ChEBI" id="CHEBI:43474"/>
        <dbReference type="ChEBI" id="CHEBI:57930"/>
        <dbReference type="ChEBI" id="CHEBI:140395"/>
        <dbReference type="EC" id="2.7.7.8"/>
    </reaction>
</comment>
<evidence type="ECO:0000256" key="3">
    <source>
        <dbReference type="ARBA" id="ARBA00022679"/>
    </source>
</evidence>
<sequence length="713" mass="77864">MELPVRVSVACGEAPIILQTGGLAKLADGVAVVSCGETVVLATVVSTKSVKPEQDFLPLQVEYRERAAAAGRIPGSYFRREGRPSEKEILTARMIDRPLRPLFPKGYFYETQVILALLSADAQNDPDILAINAASLSLMVSDIPFAGPVGAVRLGRLEGKWVINPTHRDREFSDLDLVYVGTETEALMIEGSARELPEADFQRALEVAQEAIEGLIRSQKEIASTVGRAKRSYSCLLADSQIVEFSREIMGSRLEEALYLPQKQERETALESLKAELTGKLRERFPAATDSDVERAFTKLQQQLFRHRVLEEGKRCDGRKFDEIRPLSAQTGILPRVHGTALFARGETQALCMATLASLSEAQEIDAYGGGGTTKRFLLHYNFPPFSVGEVGRIGGQSRREIGHGALAERSILQVVPPESAFPYAIRVNSEILASNGSTSMASVCGGTLSLMDAGVPLKAPVAGISVGLVTEPDEAGGFRRHVLLTDILGMEDHYGDMDFKLAGTEQGVTGFQLDLKLPGIPIPILQEAIGRAAQARRQILAFMEQILQGPRTELSKHAPRIDTLKIHPDKIGLLIGPGGKNIKRISAESGAEISVEDDGTVRIYSPDSNAMALAREMVEELVGELVVGGLYRGRVSGIKDFGCFVEIRGKGEGLVHISELADTRVQRVEEVVRMGEEVWIKCIGIDDRGRYKFSRKAALHDDRLEQERTTTQ</sequence>
<dbReference type="PANTHER" id="PTHR11252:SF0">
    <property type="entry name" value="POLYRIBONUCLEOTIDE NUCLEOTIDYLTRANSFERASE 1, MITOCHONDRIAL"/>
    <property type="match status" value="1"/>
</dbReference>
<evidence type="ECO:0000256" key="5">
    <source>
        <dbReference type="ARBA" id="ARBA00022723"/>
    </source>
</evidence>
<dbReference type="Pfam" id="PF03726">
    <property type="entry name" value="PNPase"/>
    <property type="match status" value="1"/>
</dbReference>
<dbReference type="InterPro" id="IPR012340">
    <property type="entry name" value="NA-bd_OB-fold"/>
</dbReference>
<dbReference type="SMART" id="SM00316">
    <property type="entry name" value="S1"/>
    <property type="match status" value="1"/>
</dbReference>
<name>A0A5E6M5U7_9BACT</name>
<comment type="function">
    <text evidence="8">Involved in mRNA degradation. Catalyzes the phosphorolysis of single-stranded polyribonucleotides processively in the 3'- to 5'-direction.</text>
</comment>
<dbReference type="FunFam" id="3.30.230.70:FF:000002">
    <property type="entry name" value="Polyribonucleotide nucleotidyltransferase"/>
    <property type="match status" value="1"/>
</dbReference>
<feature type="binding site" evidence="8">
    <location>
        <position position="493"/>
    </location>
    <ligand>
        <name>Mg(2+)</name>
        <dbReference type="ChEBI" id="CHEBI:18420"/>
    </ligand>
</feature>
<dbReference type="GO" id="GO:0000287">
    <property type="term" value="F:magnesium ion binding"/>
    <property type="evidence" value="ECO:0007669"/>
    <property type="project" value="UniProtKB-UniRule"/>
</dbReference>
<dbReference type="Pfam" id="PF01138">
    <property type="entry name" value="RNase_PH"/>
    <property type="match status" value="2"/>
</dbReference>
<dbReference type="Pfam" id="PF00575">
    <property type="entry name" value="S1"/>
    <property type="match status" value="1"/>
</dbReference>
<dbReference type="SUPFAM" id="SSF54791">
    <property type="entry name" value="Eukaryotic type KH-domain (KH-domain type I)"/>
    <property type="match status" value="1"/>
</dbReference>